<dbReference type="Gene3D" id="3.40.50.1820">
    <property type="entry name" value="alpha/beta hydrolase"/>
    <property type="match status" value="1"/>
</dbReference>
<protein>
    <recommendedName>
        <fullName evidence="1">AB hydrolase-1 domain-containing protein</fullName>
    </recommendedName>
</protein>
<evidence type="ECO:0000313" key="3">
    <source>
        <dbReference type="Proteomes" id="UP000603904"/>
    </source>
</evidence>
<dbReference type="RefSeq" id="WP_204061339.1">
    <property type="nucleotide sequence ID" value="NZ_BAAAGP010000013.1"/>
</dbReference>
<dbReference type="InterPro" id="IPR000073">
    <property type="entry name" value="AB_hydrolase_1"/>
</dbReference>
<evidence type="ECO:0000313" key="2">
    <source>
        <dbReference type="EMBL" id="GIH44336.1"/>
    </source>
</evidence>
<dbReference type="SUPFAM" id="SSF53474">
    <property type="entry name" value="alpha/beta-Hydrolases"/>
    <property type="match status" value="1"/>
</dbReference>
<keyword evidence="3" id="KW-1185">Reference proteome</keyword>
<dbReference type="InterPro" id="IPR029058">
    <property type="entry name" value="AB_hydrolase_fold"/>
</dbReference>
<organism evidence="2 3">
    <name type="scientific">Microbispora corallina</name>
    <dbReference type="NCBI Taxonomy" id="83302"/>
    <lineage>
        <taxon>Bacteria</taxon>
        <taxon>Bacillati</taxon>
        <taxon>Actinomycetota</taxon>
        <taxon>Actinomycetes</taxon>
        <taxon>Streptosporangiales</taxon>
        <taxon>Streptosporangiaceae</taxon>
        <taxon>Microbispora</taxon>
    </lineage>
</organism>
<dbReference type="Pfam" id="PF12697">
    <property type="entry name" value="Abhydrolase_6"/>
    <property type="match status" value="1"/>
</dbReference>
<feature type="domain" description="AB hydrolase-1" evidence="1">
    <location>
        <begin position="15"/>
        <end position="93"/>
    </location>
</feature>
<dbReference type="Proteomes" id="UP000603904">
    <property type="component" value="Unassembled WGS sequence"/>
</dbReference>
<accession>A0ABQ4GB65</accession>
<dbReference type="EMBL" id="BOOC01000057">
    <property type="protein sequence ID" value="GIH44336.1"/>
    <property type="molecule type" value="Genomic_DNA"/>
</dbReference>
<reference evidence="2 3" key="1">
    <citation type="submission" date="2021-01" db="EMBL/GenBank/DDBJ databases">
        <title>Whole genome shotgun sequence of Microbispora corallina NBRC 16416.</title>
        <authorList>
            <person name="Komaki H."/>
            <person name="Tamura T."/>
        </authorList>
    </citation>
    <scope>NUCLEOTIDE SEQUENCE [LARGE SCALE GENOMIC DNA]</scope>
    <source>
        <strain evidence="2 3">NBRC 16416</strain>
    </source>
</reference>
<comment type="caution">
    <text evidence="2">The sequence shown here is derived from an EMBL/GenBank/DDBJ whole genome shotgun (WGS) entry which is preliminary data.</text>
</comment>
<evidence type="ECO:0000259" key="1">
    <source>
        <dbReference type="Pfam" id="PF12697"/>
    </source>
</evidence>
<name>A0ABQ4GB65_9ACTN</name>
<proteinExistence type="predicted"/>
<gene>
    <name evidence="2" type="ORF">Mco01_73360</name>
</gene>
<sequence length="116" mass="12096">MHQDTEPESPDATIFVLVHGGAHGAWAFGRLASLLVQEGHQVVAQDLPGHGLGAGFPRSYTTRPLNLQEFATEPSPIAHLSLRDYSEQVIGCFGGSLHGCPTAGSSSSGTAWPGSC</sequence>